<dbReference type="Pfam" id="PF00612">
    <property type="entry name" value="IQ"/>
    <property type="match status" value="3"/>
</dbReference>
<evidence type="ECO:0008006" key="3">
    <source>
        <dbReference type="Google" id="ProtNLM"/>
    </source>
</evidence>
<gene>
    <name evidence="1" type="ORF">C0Q70_02677</name>
</gene>
<dbReference type="PANTHER" id="PTHR15673">
    <property type="entry name" value="IQ CALMODULIN-BINDING MOTIF CONTAINING PROTEIN 1"/>
    <property type="match status" value="1"/>
</dbReference>
<evidence type="ECO:0000313" key="2">
    <source>
        <dbReference type="Proteomes" id="UP000245119"/>
    </source>
</evidence>
<dbReference type="EMBL" id="PZQS01000002">
    <property type="protein sequence ID" value="PVD35714.1"/>
    <property type="molecule type" value="Genomic_DNA"/>
</dbReference>
<comment type="caution">
    <text evidence="1">The sequence shown here is derived from an EMBL/GenBank/DDBJ whole genome shotgun (WGS) entry which is preliminary data.</text>
</comment>
<dbReference type="PANTHER" id="PTHR15673:SF2">
    <property type="entry name" value="IQ CALMODULIN-BINDING MOTIF-CONTAINING PROTEIN 1"/>
    <property type="match status" value="1"/>
</dbReference>
<dbReference type="SMART" id="SM00015">
    <property type="entry name" value="IQ"/>
    <property type="match status" value="3"/>
</dbReference>
<dbReference type="GO" id="GO:0005516">
    <property type="term" value="F:calmodulin binding"/>
    <property type="evidence" value="ECO:0007669"/>
    <property type="project" value="InterPro"/>
</dbReference>
<dbReference type="GO" id="GO:0060271">
    <property type="term" value="P:cilium assembly"/>
    <property type="evidence" value="ECO:0007669"/>
    <property type="project" value="InterPro"/>
</dbReference>
<dbReference type="PROSITE" id="PS50096">
    <property type="entry name" value="IQ"/>
    <property type="match status" value="2"/>
</dbReference>
<dbReference type="GO" id="GO:0005929">
    <property type="term" value="C:cilium"/>
    <property type="evidence" value="ECO:0007669"/>
    <property type="project" value="TreeGrafter"/>
</dbReference>
<keyword evidence="2" id="KW-1185">Reference proteome</keyword>
<dbReference type="OrthoDB" id="8178106at2759"/>
<protein>
    <recommendedName>
        <fullName evidence="3">IQ calmodulin-binding motif-containing protein 1</fullName>
    </recommendedName>
</protein>
<dbReference type="Proteomes" id="UP000245119">
    <property type="component" value="Linkage Group LG2"/>
</dbReference>
<sequence>MEDSGQSKRDDSVLNLAREIAHTRERRMPAVLLKLRDVLEKAPPGTPEGKLLRNEAWEYNLVHMLIIIIHQDFSILPGEWRTAAALARTLRHAVCGLDLVGKDRQELQAEQLPKAMVHMLLLAKHIQQQLVDICNQQDTAKQQGDLILHMKDTLEALVDIVRTYFFLCPEVMQSPWLLQLLVCDEPRSVNLVMNAMEKVLKIDRWVLSKIKEACLQDLVDELIYKLSVNKDISIAAGATRCLLQFCDHHKPLVETLFSRYKGLRPLLRRWEGWGFERDLKQLFTLLDTGSALKAQTQMKNDAATYIQAKWKGYITRQKLKKANQAFAKFQRSYRIRKAVEEHEMITTKVQTELQRRMLSQRQNLMRQFKEKQLHALEILPADQIEKYLMKEKSKAALKIQTLWRGHRERSQLLIRQQVAQQVHAAIKIQRAVRRWLEKLEQQQKRQGVPVHFKPAGLTEERRVYLQELITRRQQEMPTARKTREELEEMHKRSSEMLGQHYSRVGYFRKKQYNWENLLARLDTDSELLLLAPPLKDVTQKDVEMFSSRSLPVATKAKAQHNVSLQRLQRPWWRQLWDEEEEMDDALQEQLEAEMNFFF</sequence>
<name>A0A2T7PQL4_POMCA</name>
<dbReference type="InterPro" id="IPR000048">
    <property type="entry name" value="IQ_motif_EF-hand-BS"/>
</dbReference>
<reference evidence="1 2" key="1">
    <citation type="submission" date="2018-04" db="EMBL/GenBank/DDBJ databases">
        <title>The genome of golden apple snail Pomacea canaliculata provides insight into stress tolerance and invasive adaptation.</title>
        <authorList>
            <person name="Liu C."/>
            <person name="Liu B."/>
            <person name="Ren Y."/>
            <person name="Zhang Y."/>
            <person name="Wang H."/>
            <person name="Li S."/>
            <person name="Jiang F."/>
            <person name="Yin L."/>
            <person name="Zhang G."/>
            <person name="Qian W."/>
            <person name="Fan W."/>
        </authorList>
    </citation>
    <scope>NUCLEOTIDE SEQUENCE [LARGE SCALE GENOMIC DNA]</scope>
    <source>
        <strain evidence="1">SZHN2017</strain>
        <tissue evidence="1">Muscle</tissue>
    </source>
</reference>
<dbReference type="AlphaFoldDB" id="A0A2T7PQL4"/>
<dbReference type="STRING" id="400727.A0A2T7PQL4"/>
<accession>A0A2T7PQL4</accession>
<evidence type="ECO:0000313" key="1">
    <source>
        <dbReference type="EMBL" id="PVD35714.1"/>
    </source>
</evidence>
<dbReference type="InterPro" id="IPR028765">
    <property type="entry name" value="IQCB1"/>
</dbReference>
<proteinExistence type="predicted"/>
<dbReference type="CDD" id="cd23767">
    <property type="entry name" value="IQCD"/>
    <property type="match status" value="2"/>
</dbReference>
<organism evidence="1 2">
    <name type="scientific">Pomacea canaliculata</name>
    <name type="common">Golden apple snail</name>
    <dbReference type="NCBI Taxonomy" id="400727"/>
    <lineage>
        <taxon>Eukaryota</taxon>
        <taxon>Metazoa</taxon>
        <taxon>Spiralia</taxon>
        <taxon>Lophotrochozoa</taxon>
        <taxon>Mollusca</taxon>
        <taxon>Gastropoda</taxon>
        <taxon>Caenogastropoda</taxon>
        <taxon>Architaenioglossa</taxon>
        <taxon>Ampullarioidea</taxon>
        <taxon>Ampullariidae</taxon>
        <taxon>Pomacea</taxon>
    </lineage>
</organism>
<dbReference type="Gene3D" id="1.20.5.190">
    <property type="match status" value="2"/>
</dbReference>